<dbReference type="EMBL" id="CP025741">
    <property type="protein sequence ID" value="AYA45904.1"/>
    <property type="molecule type" value="Genomic_DNA"/>
</dbReference>
<evidence type="ECO:0000313" key="2">
    <source>
        <dbReference type="EMBL" id="AYA45904.1"/>
    </source>
</evidence>
<protein>
    <submittedName>
        <fullName evidence="2">Uncharacterized protein</fullName>
    </submittedName>
</protein>
<dbReference type="Proteomes" id="UP000262427">
    <property type="component" value="Chromosome CM"/>
</dbReference>
<evidence type="ECO:0000256" key="1">
    <source>
        <dbReference type="SAM" id="MobiDB-lite"/>
    </source>
</evidence>
<feature type="compositionally biased region" description="Basic residues" evidence="1">
    <location>
        <begin position="16"/>
        <end position="26"/>
    </location>
</feature>
<name>A0AA86M0Z0_RALSL</name>
<sequence>MAMAMAMAMATASHARMLRSRRHRHATAGDCGAPSARIDAADSATDMMLVKRTFPQGILAQPGAEP</sequence>
<dbReference type="AlphaFoldDB" id="A0AA86M0Z0"/>
<gene>
    <name evidence="2" type="ORF">RSP824_05080</name>
</gene>
<reference evidence="3" key="1">
    <citation type="submission" date="2018-01" db="EMBL/GenBank/DDBJ databases">
        <title>Raltonia solanacearum P824 infects blueberry.</title>
        <authorList>
            <person name="Bocsanczy A.M."/>
            <person name="Norman D.J."/>
        </authorList>
    </citation>
    <scope>NUCLEOTIDE SEQUENCE [LARGE SCALE GENOMIC DNA]</scope>
    <source>
        <strain evidence="3">P824</strain>
    </source>
</reference>
<feature type="region of interest" description="Disordered" evidence="1">
    <location>
        <begin position="16"/>
        <end position="36"/>
    </location>
</feature>
<organism evidence="2 3">
    <name type="scientific">Ralstonia solanacearum</name>
    <name type="common">Pseudomonas solanacearum</name>
    <dbReference type="NCBI Taxonomy" id="305"/>
    <lineage>
        <taxon>Bacteria</taxon>
        <taxon>Pseudomonadati</taxon>
        <taxon>Pseudomonadota</taxon>
        <taxon>Betaproteobacteria</taxon>
        <taxon>Burkholderiales</taxon>
        <taxon>Burkholderiaceae</taxon>
        <taxon>Ralstonia</taxon>
        <taxon>Ralstonia solanacearum species complex</taxon>
    </lineage>
</organism>
<accession>A0AA86M0Z0</accession>
<proteinExistence type="predicted"/>
<evidence type="ECO:0000313" key="3">
    <source>
        <dbReference type="Proteomes" id="UP000262427"/>
    </source>
</evidence>